<dbReference type="Pfam" id="PF13336">
    <property type="entry name" value="AcetylCoA_hyd_C"/>
    <property type="match status" value="1"/>
</dbReference>
<dbReference type="Gene3D" id="3.40.1080.20">
    <property type="entry name" value="Acetyl-CoA hydrolase/transferase C-terminal domain"/>
    <property type="match status" value="1"/>
</dbReference>
<dbReference type="Gene3D" id="3.40.1080.10">
    <property type="entry name" value="Glutaconate Coenzyme A-transferase"/>
    <property type="match status" value="1"/>
</dbReference>
<dbReference type="InParanoid" id="A0A423PKE1"/>
<dbReference type="PANTHER" id="PTHR21432">
    <property type="entry name" value="ACETYL-COA HYDROLASE-RELATED"/>
    <property type="match status" value="1"/>
</dbReference>
<dbReference type="GO" id="GO:0016787">
    <property type="term" value="F:hydrolase activity"/>
    <property type="evidence" value="ECO:0007669"/>
    <property type="project" value="UniProtKB-KW"/>
</dbReference>
<dbReference type="InterPro" id="IPR026888">
    <property type="entry name" value="AcetylCoA_hyd_C"/>
</dbReference>
<dbReference type="InterPro" id="IPR037171">
    <property type="entry name" value="NagB/RpiA_transferase-like"/>
</dbReference>
<keyword evidence="2" id="KW-0378">Hydrolase</keyword>
<accession>A0A423PKE1</accession>
<protein>
    <submittedName>
        <fullName evidence="2">Acetyl-CoA hydrolase</fullName>
    </submittedName>
</protein>
<feature type="domain" description="Acetyl-CoA hydrolase/transferase C-terminal" evidence="1">
    <location>
        <begin position="441"/>
        <end position="604"/>
    </location>
</feature>
<comment type="caution">
    <text evidence="2">The sequence shown here is derived from an EMBL/GenBank/DDBJ whole genome shotgun (WGS) entry which is preliminary data.</text>
</comment>
<organism evidence="2 3">
    <name type="scientific">Salinisphaera japonica YTM-1</name>
    <dbReference type="NCBI Taxonomy" id="1209778"/>
    <lineage>
        <taxon>Bacteria</taxon>
        <taxon>Pseudomonadati</taxon>
        <taxon>Pseudomonadota</taxon>
        <taxon>Gammaproteobacteria</taxon>
        <taxon>Salinisphaerales</taxon>
        <taxon>Salinisphaeraceae</taxon>
        <taxon>Salinisphaera</taxon>
    </lineage>
</organism>
<name>A0A423PKE1_9GAMM</name>
<evidence type="ECO:0000313" key="3">
    <source>
        <dbReference type="Proteomes" id="UP000285310"/>
    </source>
</evidence>
<dbReference type="InterPro" id="IPR038460">
    <property type="entry name" value="AcetylCoA_hyd_C_sf"/>
</dbReference>
<proteinExistence type="predicted"/>
<sequence length="727" mass="77489">MSGAREPAVFDEAEACIDWLIAHAGKTLCVGAPLGLGKPATLLNALYQRAKADASLDLTIITALSLTPPSAASDLEARLMDPIVERVFEDYPGLDYMADVMADTVPANITVSEFFFQPGALLASPYAQRHYRSVNYTHAARDLLDAGVNVLMQMVAPGTTDDTVSLSCNTDVTLDLMPVIETMRAAGKAPLVVGQLNTRLPTMTRSALVERSRIDGLFEGPAADFKPFGAPAAPVATADYAIAARVTGLLADGGTLQIGIGSLSDAIAWCCDLRHNHNDVFCRLIETLGPGPAERALIERYAGTAAFSTGLYGCTEMLVDAYLHLYRAGVITRPVYDDLHVQTLLNAGRLSPHVSLASLDALHEAGAIDNPLTEADVAWLKTLGVLRADVQWQAGRLAVPGVDRLLAVDLSDAESRAALAEHALGDTLAGATLVHGGFFLGPSAFYERLRDLSDDERELFHMTSVGEINQLYGNEPLKRAQRVKARFVNTAIKASLDGAVAADGLEDGRVLSGVGGQYNFVAQAHELADARSILCIRATRAGANGRESNIVAHYGYNTIPRHLRDIVITEYGVADLRGATDEAIAIALIEIADAEFQDTLRETAVAAGKLSKDYVIPERARRNTPAWLGQVFAETGTAAGWPRYPYGSDFTAIEDTLIGALKGFAGQSKPAMAAGMARGAMSYTADRRAAAAHLERMGLANPGDIKTRLQARIVTAALRQAGQLPES</sequence>
<dbReference type="SUPFAM" id="SSF100950">
    <property type="entry name" value="NagB/RpiA/CoA transferase-like"/>
    <property type="match status" value="1"/>
</dbReference>
<dbReference type="Proteomes" id="UP000285310">
    <property type="component" value="Unassembled WGS sequence"/>
</dbReference>
<dbReference type="RefSeq" id="WP_123658826.1">
    <property type="nucleotide sequence ID" value="NZ_AYKG01000039.1"/>
</dbReference>
<dbReference type="PANTHER" id="PTHR21432:SF20">
    <property type="entry name" value="ACETYL-COA HYDROLASE"/>
    <property type="match status" value="1"/>
</dbReference>
<dbReference type="GO" id="GO:0006083">
    <property type="term" value="P:acetate metabolic process"/>
    <property type="evidence" value="ECO:0007669"/>
    <property type="project" value="InterPro"/>
</dbReference>
<dbReference type="GO" id="GO:0008775">
    <property type="term" value="F:acetate CoA-transferase activity"/>
    <property type="evidence" value="ECO:0007669"/>
    <property type="project" value="InterPro"/>
</dbReference>
<reference evidence="2 3" key="1">
    <citation type="submission" date="2013-10" db="EMBL/GenBank/DDBJ databases">
        <title>Salinisphaera japonica YTM-1 Genome Sequencing.</title>
        <authorList>
            <person name="Lai Q."/>
            <person name="Li C."/>
            <person name="Shao Z."/>
        </authorList>
    </citation>
    <scope>NUCLEOTIDE SEQUENCE [LARGE SCALE GENOMIC DNA]</scope>
    <source>
        <strain evidence="2 3">YTM-1</strain>
    </source>
</reference>
<evidence type="ECO:0000259" key="1">
    <source>
        <dbReference type="Pfam" id="PF13336"/>
    </source>
</evidence>
<dbReference type="InterPro" id="IPR046433">
    <property type="entry name" value="ActCoA_hydro"/>
</dbReference>
<evidence type="ECO:0000313" key="2">
    <source>
        <dbReference type="EMBL" id="ROO26049.1"/>
    </source>
</evidence>
<keyword evidence="3" id="KW-1185">Reference proteome</keyword>
<dbReference type="EMBL" id="AYKG01000039">
    <property type="protein sequence ID" value="ROO26049.1"/>
    <property type="molecule type" value="Genomic_DNA"/>
</dbReference>
<dbReference type="Gene3D" id="3.30.750.70">
    <property type="entry name" value="4-hydroxybutyrate coenzyme like domains"/>
    <property type="match status" value="1"/>
</dbReference>
<gene>
    <name evidence="2" type="ORF">SAJA_11745</name>
</gene>
<dbReference type="AlphaFoldDB" id="A0A423PKE1"/>
<dbReference type="OrthoDB" id="9801795at2"/>